<comment type="caution">
    <text evidence="5">The sequence shown here is derived from an EMBL/GenBank/DDBJ whole genome shotgun (WGS) entry which is preliminary data.</text>
</comment>
<dbReference type="GO" id="GO:0044778">
    <property type="term" value="P:meiotic DNA integrity checkpoint signaling"/>
    <property type="evidence" value="ECO:0007669"/>
    <property type="project" value="TreeGrafter"/>
</dbReference>
<dbReference type="GO" id="GO:0000723">
    <property type="term" value="P:telomere maintenance"/>
    <property type="evidence" value="ECO:0007669"/>
    <property type="project" value="TreeGrafter"/>
</dbReference>
<keyword evidence="3" id="KW-0539">Nucleus</keyword>
<gene>
    <name evidence="5" type="ORF">N0F65_000416</name>
</gene>
<dbReference type="GO" id="GO:0030896">
    <property type="term" value="C:checkpoint clamp complex"/>
    <property type="evidence" value="ECO:0007669"/>
    <property type="project" value="InterPro"/>
</dbReference>
<dbReference type="PANTHER" id="PTHR12900:SF0">
    <property type="entry name" value="CHECKPOINT PROTEIN"/>
    <property type="match status" value="1"/>
</dbReference>
<dbReference type="PIRSF" id="PIRSF011312">
    <property type="entry name" value="Cell_cycle_HUS1"/>
    <property type="match status" value="1"/>
</dbReference>
<dbReference type="Pfam" id="PF04005">
    <property type="entry name" value="Hus1"/>
    <property type="match status" value="1"/>
</dbReference>
<dbReference type="GO" id="GO:0000724">
    <property type="term" value="P:double-strand break repair via homologous recombination"/>
    <property type="evidence" value="ECO:0007669"/>
    <property type="project" value="TreeGrafter"/>
</dbReference>
<dbReference type="Gene3D" id="3.70.10.10">
    <property type="match status" value="1"/>
</dbReference>
<dbReference type="PANTHER" id="PTHR12900">
    <property type="entry name" value="MITOTIC AND DNA DAMAGE CHECKPOINT PROTEIN HUS1"/>
    <property type="match status" value="1"/>
</dbReference>
<reference evidence="5" key="2">
    <citation type="journal article" date="2023" name="Microbiol Resour">
        <title>Decontamination and Annotation of the Draft Genome Sequence of the Oomycete Lagenidium giganteum ARSEF 373.</title>
        <authorList>
            <person name="Morgan W.R."/>
            <person name="Tartar A."/>
        </authorList>
    </citation>
    <scope>NUCLEOTIDE SEQUENCE</scope>
    <source>
        <strain evidence="5">ARSEF 373</strain>
    </source>
</reference>
<proteinExistence type="inferred from homology"/>
<dbReference type="GO" id="GO:0033314">
    <property type="term" value="P:mitotic DNA replication checkpoint signaling"/>
    <property type="evidence" value="ECO:0007669"/>
    <property type="project" value="TreeGrafter"/>
</dbReference>
<protein>
    <recommendedName>
        <fullName evidence="4">Checkpoint protein</fullName>
    </recommendedName>
</protein>
<dbReference type="InterPro" id="IPR016580">
    <property type="entry name" value="HUS1"/>
</dbReference>
<dbReference type="GO" id="GO:0031573">
    <property type="term" value="P:mitotic intra-S DNA damage checkpoint signaling"/>
    <property type="evidence" value="ECO:0007669"/>
    <property type="project" value="TreeGrafter"/>
</dbReference>
<organism evidence="5 6">
    <name type="scientific">Lagenidium giganteum</name>
    <dbReference type="NCBI Taxonomy" id="4803"/>
    <lineage>
        <taxon>Eukaryota</taxon>
        <taxon>Sar</taxon>
        <taxon>Stramenopiles</taxon>
        <taxon>Oomycota</taxon>
        <taxon>Peronosporomycetes</taxon>
        <taxon>Pythiales</taxon>
        <taxon>Pythiaceae</taxon>
    </lineage>
</organism>
<dbReference type="GO" id="GO:0035861">
    <property type="term" value="C:site of double-strand break"/>
    <property type="evidence" value="ECO:0007669"/>
    <property type="project" value="TreeGrafter"/>
</dbReference>
<evidence type="ECO:0000313" key="5">
    <source>
        <dbReference type="EMBL" id="DAZ94189.1"/>
    </source>
</evidence>
<keyword evidence="6" id="KW-1185">Reference proteome</keyword>
<evidence type="ECO:0000256" key="3">
    <source>
        <dbReference type="ARBA" id="ARBA00023242"/>
    </source>
</evidence>
<evidence type="ECO:0000256" key="2">
    <source>
        <dbReference type="ARBA" id="ARBA00005563"/>
    </source>
</evidence>
<dbReference type="Proteomes" id="UP001146120">
    <property type="component" value="Unassembled WGS sequence"/>
</dbReference>
<dbReference type="GO" id="GO:0006289">
    <property type="term" value="P:nucleotide-excision repair"/>
    <property type="evidence" value="ECO:0007669"/>
    <property type="project" value="TreeGrafter"/>
</dbReference>
<sequence length="287" mass="31781">MRFRGTLAKGSLDVLLDVSQSFLRLSSQSSSKHNCVFTLTPDVLCLALKSTGDELQSFARLQTTRLFHEAVVQSRADNEIAFLCDIKHFHQALQSGKDASAVMLRLLKRDGHSFLCLRTRAVDIDIVQSVPIQVMAISAVVHYQEPNVPAPQIAIEMPPLRTMRNIVDRLKSMHKSIAVEASRTGTLVLRIETNSLTLQTLFAHLRHRDDLIESPDDNDTDRLHRTPSSCVTVDATSFSKAIIADSSSTETVLCCISENSAMVLHCILVDTFGSFTCYIPVLAPEVM</sequence>
<evidence type="ECO:0000256" key="4">
    <source>
        <dbReference type="PIRNR" id="PIRNR011312"/>
    </source>
</evidence>
<comment type="similarity">
    <text evidence="2 4">Belongs to the HUS1 family.</text>
</comment>
<name>A0AAV2YM65_9STRA</name>
<evidence type="ECO:0000313" key="6">
    <source>
        <dbReference type="Proteomes" id="UP001146120"/>
    </source>
</evidence>
<dbReference type="EMBL" id="DAKRPA010000263">
    <property type="protein sequence ID" value="DAZ94189.1"/>
    <property type="molecule type" value="Genomic_DNA"/>
</dbReference>
<dbReference type="InterPro" id="IPR007150">
    <property type="entry name" value="HUS1/Mec3"/>
</dbReference>
<comment type="subcellular location">
    <subcellularLocation>
        <location evidence="1">Nucleus</location>
    </subcellularLocation>
</comment>
<dbReference type="GO" id="GO:0005730">
    <property type="term" value="C:nucleolus"/>
    <property type="evidence" value="ECO:0007669"/>
    <property type="project" value="InterPro"/>
</dbReference>
<dbReference type="AlphaFoldDB" id="A0AAV2YM65"/>
<accession>A0AAV2YM65</accession>
<reference evidence="5" key="1">
    <citation type="submission" date="2022-11" db="EMBL/GenBank/DDBJ databases">
        <authorList>
            <person name="Morgan W.R."/>
            <person name="Tartar A."/>
        </authorList>
    </citation>
    <scope>NUCLEOTIDE SEQUENCE</scope>
    <source>
        <strain evidence="5">ARSEF 373</strain>
    </source>
</reference>
<evidence type="ECO:0000256" key="1">
    <source>
        <dbReference type="ARBA" id="ARBA00004123"/>
    </source>
</evidence>